<feature type="compositionally biased region" description="Basic and acidic residues" evidence="1">
    <location>
        <begin position="473"/>
        <end position="487"/>
    </location>
</feature>
<keyword evidence="5" id="KW-1185">Reference proteome</keyword>
<evidence type="ECO:0000256" key="1">
    <source>
        <dbReference type="SAM" id="MobiDB-lite"/>
    </source>
</evidence>
<dbReference type="EMBL" id="BTRK01000006">
    <property type="protein sequence ID" value="GMR58685.1"/>
    <property type="molecule type" value="Genomic_DNA"/>
</dbReference>
<name>A0AAN5D9R3_9BILA</name>
<organism evidence="4 5">
    <name type="scientific">Pristionchus mayeri</name>
    <dbReference type="NCBI Taxonomy" id="1317129"/>
    <lineage>
        <taxon>Eukaryota</taxon>
        <taxon>Metazoa</taxon>
        <taxon>Ecdysozoa</taxon>
        <taxon>Nematoda</taxon>
        <taxon>Chromadorea</taxon>
        <taxon>Rhabditida</taxon>
        <taxon>Rhabditina</taxon>
        <taxon>Diplogasteromorpha</taxon>
        <taxon>Diplogasteroidea</taxon>
        <taxon>Neodiplogasteridae</taxon>
        <taxon>Pristionchus</taxon>
    </lineage>
</organism>
<evidence type="ECO:0000259" key="3">
    <source>
        <dbReference type="Pfam" id="PF00629"/>
    </source>
</evidence>
<keyword evidence="2" id="KW-0732">Signal</keyword>
<feature type="compositionally biased region" description="Pro residues" evidence="1">
    <location>
        <begin position="73"/>
        <end position="82"/>
    </location>
</feature>
<dbReference type="GO" id="GO:0016020">
    <property type="term" value="C:membrane"/>
    <property type="evidence" value="ECO:0007669"/>
    <property type="project" value="InterPro"/>
</dbReference>
<feature type="domain" description="MAM" evidence="3">
    <location>
        <begin position="590"/>
        <end position="742"/>
    </location>
</feature>
<dbReference type="Pfam" id="PF00629">
    <property type="entry name" value="MAM"/>
    <property type="match status" value="1"/>
</dbReference>
<dbReference type="AlphaFoldDB" id="A0AAN5D9R3"/>
<dbReference type="Proteomes" id="UP001328107">
    <property type="component" value="Unassembled WGS sequence"/>
</dbReference>
<reference evidence="5" key="1">
    <citation type="submission" date="2022-10" db="EMBL/GenBank/DDBJ databases">
        <title>Genome assembly of Pristionchus species.</title>
        <authorList>
            <person name="Yoshida K."/>
            <person name="Sommer R.J."/>
        </authorList>
    </citation>
    <scope>NUCLEOTIDE SEQUENCE [LARGE SCALE GENOMIC DNA]</scope>
    <source>
        <strain evidence="5">RS5460</strain>
    </source>
</reference>
<evidence type="ECO:0000313" key="4">
    <source>
        <dbReference type="EMBL" id="GMR58685.1"/>
    </source>
</evidence>
<comment type="caution">
    <text evidence="4">The sequence shown here is derived from an EMBL/GenBank/DDBJ whole genome shotgun (WGS) entry which is preliminary data.</text>
</comment>
<evidence type="ECO:0000313" key="5">
    <source>
        <dbReference type="Proteomes" id="UP001328107"/>
    </source>
</evidence>
<feature type="region of interest" description="Disordered" evidence="1">
    <location>
        <begin position="139"/>
        <end position="159"/>
    </location>
</feature>
<feature type="compositionally biased region" description="Basic and acidic residues" evidence="1">
    <location>
        <begin position="456"/>
        <end position="465"/>
    </location>
</feature>
<feature type="region of interest" description="Disordered" evidence="1">
    <location>
        <begin position="431"/>
        <end position="489"/>
    </location>
</feature>
<protein>
    <recommendedName>
        <fullName evidence="3">MAM domain-containing protein</fullName>
    </recommendedName>
</protein>
<feature type="compositionally biased region" description="Low complexity" evidence="1">
    <location>
        <begin position="434"/>
        <end position="454"/>
    </location>
</feature>
<sequence length="742" mass="81726">MAPLPIYRLLPSLFLLASLGSACQPPTPSFSFNSQPSSFSQHSFAQPNYKQSFSSYTPGYSHDSYSQPAAPVAAPPPPPIPPSSYAEGLESFSGKLTSGVATGEGTYPASPPAAYAKYGKSSKQFIAYPGYVPPPPAPEENLYPQVAPQPPPASSPYMPPLNLAGLQGLSLPSNTAYPQLLPQQNYQQSPSQYPTQSQQQMQQFASYAPQQQQPVYDQKLVPGQMFNGNSMVPHYQQVPGAAVAPSASDCSVLSLSNFPQCVENKPSISQSASALMCTFEQGSTCRFDVSSLNIASMPNPATKKAFSQMMGRSDVPEGAFAYQLISHPKGEEITLGTAVICQRGNGVLKLNYWLSNPTEIDFKVCTQDHLARSCTQPISYSSSSSVVVEVVHPNATVFDVEIVAASILHPILFVVNSIEYRADLCEDEKQPAISGSSKSSSFFEEESSSSSGGSAHAEKERTPRGEEEDGEMIDDKPEDQNRSDRAFNAHPPTLHEQFQVDPAEYDHETSVPASEDVAYENSIREDEKIPTPPRSLKGPPRDPFKGLAIRENQEDKTFPPSAEPSEPEIINSPTRRLRIRRLSVCNLLDCSFDRNMCNYANFMNNTASFGQWSVSNKPVGNIHTGIKNIKDRDGFLYVGSDSHDNKQKRDFVLESPSFILPEDTPLSFDFYRRSNDVSLKVCFDTLTDCPYLVPLLEKDIYWMEGETVTVPKEARKIFFVATQRKPFKWLAIDNIQLKSNRC</sequence>
<dbReference type="InterPro" id="IPR013320">
    <property type="entry name" value="ConA-like_dom_sf"/>
</dbReference>
<feature type="region of interest" description="Disordered" evidence="1">
    <location>
        <begin position="65"/>
        <end position="88"/>
    </location>
</feature>
<feature type="chain" id="PRO_5042881257" description="MAM domain-containing protein" evidence="2">
    <location>
        <begin position="23"/>
        <end position="742"/>
    </location>
</feature>
<dbReference type="InterPro" id="IPR000998">
    <property type="entry name" value="MAM_dom"/>
</dbReference>
<dbReference type="Gene3D" id="2.60.120.200">
    <property type="match status" value="1"/>
</dbReference>
<feature type="signal peptide" evidence="2">
    <location>
        <begin position="1"/>
        <end position="22"/>
    </location>
</feature>
<dbReference type="SUPFAM" id="SSF49899">
    <property type="entry name" value="Concanavalin A-like lectins/glucanases"/>
    <property type="match status" value="1"/>
</dbReference>
<feature type="region of interest" description="Disordered" evidence="1">
    <location>
        <begin position="505"/>
        <end position="546"/>
    </location>
</feature>
<evidence type="ECO:0000256" key="2">
    <source>
        <dbReference type="SAM" id="SignalP"/>
    </source>
</evidence>
<accession>A0AAN5D9R3</accession>
<proteinExistence type="predicted"/>
<feature type="compositionally biased region" description="Pro residues" evidence="1">
    <location>
        <begin position="147"/>
        <end position="159"/>
    </location>
</feature>
<gene>
    <name evidence="4" type="ORF">PMAYCL1PPCAC_28880</name>
</gene>